<evidence type="ECO:0000313" key="8">
    <source>
        <dbReference type="EMBL" id="GAA4677656.1"/>
    </source>
</evidence>
<evidence type="ECO:0000256" key="5">
    <source>
        <dbReference type="ARBA" id="ARBA00023136"/>
    </source>
</evidence>
<dbReference type="PANTHER" id="PTHR31272">
    <property type="entry name" value="CYTOCHROME C-TYPE BIOGENESIS PROTEIN HI_1454-RELATED"/>
    <property type="match status" value="1"/>
</dbReference>
<reference evidence="9" key="1">
    <citation type="journal article" date="2019" name="Int. J. Syst. Evol. Microbiol.">
        <title>The Global Catalogue of Microorganisms (GCM) 10K type strain sequencing project: providing services to taxonomists for standard genome sequencing and annotation.</title>
        <authorList>
            <consortium name="The Broad Institute Genomics Platform"/>
            <consortium name="The Broad Institute Genome Sequencing Center for Infectious Disease"/>
            <person name="Wu L."/>
            <person name="Ma J."/>
        </authorList>
    </citation>
    <scope>NUCLEOTIDE SEQUENCE [LARGE SCALE GENOMIC DNA]</scope>
    <source>
        <strain evidence="9">JCM 18956</strain>
    </source>
</reference>
<accession>A0ABP8W099</accession>
<keyword evidence="4 6" id="KW-1133">Transmembrane helix</keyword>
<dbReference type="RefSeq" id="WP_345376028.1">
    <property type="nucleotide sequence ID" value="NZ_BAABLM010000004.1"/>
</dbReference>
<name>A0ABP8W099_9MICO</name>
<dbReference type="InterPro" id="IPR051790">
    <property type="entry name" value="Cytochrome_c-biogenesis_DsbD"/>
</dbReference>
<dbReference type="EMBL" id="BAABLM010000004">
    <property type="protein sequence ID" value="GAA4677656.1"/>
    <property type="molecule type" value="Genomic_DNA"/>
</dbReference>
<feature type="domain" description="Cytochrome C biogenesis protein transmembrane" evidence="7">
    <location>
        <begin position="18"/>
        <end position="213"/>
    </location>
</feature>
<dbReference type="PANTHER" id="PTHR31272:SF4">
    <property type="entry name" value="CYTOCHROME C-TYPE BIOGENESIS PROTEIN HI_1454-RELATED"/>
    <property type="match status" value="1"/>
</dbReference>
<evidence type="ECO:0000256" key="6">
    <source>
        <dbReference type="SAM" id="Phobius"/>
    </source>
</evidence>
<evidence type="ECO:0000259" key="7">
    <source>
        <dbReference type="Pfam" id="PF02683"/>
    </source>
</evidence>
<proteinExistence type="inferred from homology"/>
<feature type="transmembrane region" description="Helical" evidence="6">
    <location>
        <begin position="69"/>
        <end position="98"/>
    </location>
</feature>
<evidence type="ECO:0000256" key="2">
    <source>
        <dbReference type="ARBA" id="ARBA00006143"/>
    </source>
</evidence>
<feature type="transmembrane region" description="Helical" evidence="6">
    <location>
        <begin position="20"/>
        <end position="48"/>
    </location>
</feature>
<gene>
    <name evidence="8" type="ORF">GCM10025780_23080</name>
</gene>
<comment type="caution">
    <text evidence="8">The sequence shown here is derived from an EMBL/GenBank/DDBJ whole genome shotgun (WGS) entry which is preliminary data.</text>
</comment>
<evidence type="ECO:0000313" key="9">
    <source>
        <dbReference type="Proteomes" id="UP001501295"/>
    </source>
</evidence>
<dbReference type="Pfam" id="PF02683">
    <property type="entry name" value="DsbD_TM"/>
    <property type="match status" value="1"/>
</dbReference>
<dbReference type="Proteomes" id="UP001501295">
    <property type="component" value="Unassembled WGS sequence"/>
</dbReference>
<organism evidence="8 9">
    <name type="scientific">Frondihabitans cladoniiphilus</name>
    <dbReference type="NCBI Taxonomy" id="715785"/>
    <lineage>
        <taxon>Bacteria</taxon>
        <taxon>Bacillati</taxon>
        <taxon>Actinomycetota</taxon>
        <taxon>Actinomycetes</taxon>
        <taxon>Micrococcales</taxon>
        <taxon>Microbacteriaceae</taxon>
        <taxon>Frondihabitans</taxon>
    </lineage>
</organism>
<keyword evidence="3 6" id="KW-0812">Transmembrane</keyword>
<keyword evidence="5 6" id="KW-0472">Membrane</keyword>
<feature type="transmembrane region" description="Helical" evidence="6">
    <location>
        <begin position="104"/>
        <end position="127"/>
    </location>
</feature>
<feature type="transmembrane region" description="Helical" evidence="6">
    <location>
        <begin position="217"/>
        <end position="238"/>
    </location>
</feature>
<evidence type="ECO:0000256" key="3">
    <source>
        <dbReference type="ARBA" id="ARBA00022692"/>
    </source>
</evidence>
<comment type="subcellular location">
    <subcellularLocation>
        <location evidence="1">Membrane</location>
        <topology evidence="1">Multi-pass membrane protein</topology>
    </subcellularLocation>
</comment>
<feature type="transmembrane region" description="Helical" evidence="6">
    <location>
        <begin position="180"/>
        <end position="205"/>
    </location>
</feature>
<dbReference type="InterPro" id="IPR003834">
    <property type="entry name" value="Cyt_c_assmbl_TM_dom"/>
</dbReference>
<evidence type="ECO:0000256" key="4">
    <source>
        <dbReference type="ARBA" id="ARBA00022989"/>
    </source>
</evidence>
<sequence>MNFAGNPFFQAVTSGQLVVAVPVAILAGIISFLSPCVLPLVPGYLGYVGGLAGNGTRDARGKRIDRGRLLLGVVMFVLGFTVVFVALNTGAGILGFWFLEWRNLLTRLLGIVVIVMGLVFIGNFPIFQRTTKLRISPKTGLVGAPLLGIVFGLGWSPCLGPTLAAITALSLNSGSAKQGFLLGVAYCVGLGIPFLFVALGLGWMTRSIAFVKRHIRAVNLVGGSLLVLIGVLMVAGVWTDLMSRLGAVIANYGTVV</sequence>
<protein>
    <submittedName>
        <fullName evidence="8">Cytochrome c biogenesis protein CcdA</fullName>
    </submittedName>
</protein>
<evidence type="ECO:0000256" key="1">
    <source>
        <dbReference type="ARBA" id="ARBA00004141"/>
    </source>
</evidence>
<keyword evidence="9" id="KW-1185">Reference proteome</keyword>
<feature type="transmembrane region" description="Helical" evidence="6">
    <location>
        <begin position="139"/>
        <end position="168"/>
    </location>
</feature>
<comment type="similarity">
    <text evidence="2">Belongs to the DsbD family.</text>
</comment>